<evidence type="ECO:0000256" key="1">
    <source>
        <dbReference type="ARBA" id="ARBA00008894"/>
    </source>
</evidence>
<accession>A0A2G2ZK58</accession>
<evidence type="ECO:0000256" key="5">
    <source>
        <dbReference type="ARBA" id="ARBA00022821"/>
    </source>
</evidence>
<dbReference type="STRING" id="4072.A0A2G2ZK58"/>
<reference evidence="8 9" key="1">
    <citation type="journal article" date="2014" name="Nat. Genet.">
        <title>Genome sequence of the hot pepper provides insights into the evolution of pungency in Capsicum species.</title>
        <authorList>
            <person name="Kim S."/>
            <person name="Park M."/>
            <person name="Yeom S.I."/>
            <person name="Kim Y.M."/>
            <person name="Lee J.M."/>
            <person name="Lee H.A."/>
            <person name="Seo E."/>
            <person name="Choi J."/>
            <person name="Cheong K."/>
            <person name="Kim K.T."/>
            <person name="Jung K."/>
            <person name="Lee G.W."/>
            <person name="Oh S.K."/>
            <person name="Bae C."/>
            <person name="Kim S.B."/>
            <person name="Lee H.Y."/>
            <person name="Kim S.Y."/>
            <person name="Kim M.S."/>
            <person name="Kang B.C."/>
            <person name="Jo Y.D."/>
            <person name="Yang H.B."/>
            <person name="Jeong H.J."/>
            <person name="Kang W.H."/>
            <person name="Kwon J.K."/>
            <person name="Shin C."/>
            <person name="Lim J.Y."/>
            <person name="Park J.H."/>
            <person name="Huh J.H."/>
            <person name="Kim J.S."/>
            <person name="Kim B.D."/>
            <person name="Cohen O."/>
            <person name="Paran I."/>
            <person name="Suh M.C."/>
            <person name="Lee S.B."/>
            <person name="Kim Y.K."/>
            <person name="Shin Y."/>
            <person name="Noh S.J."/>
            <person name="Park J."/>
            <person name="Seo Y.S."/>
            <person name="Kwon S.Y."/>
            <person name="Kim H.A."/>
            <person name="Park J.M."/>
            <person name="Kim H.J."/>
            <person name="Choi S.B."/>
            <person name="Bosland P.W."/>
            <person name="Reeves G."/>
            <person name="Jo S.H."/>
            <person name="Lee B.W."/>
            <person name="Cho H.T."/>
            <person name="Choi H.S."/>
            <person name="Lee M.S."/>
            <person name="Yu Y."/>
            <person name="Do Choi Y."/>
            <person name="Park B.S."/>
            <person name="van Deynze A."/>
            <person name="Ashrafi H."/>
            <person name="Hill T."/>
            <person name="Kim W.T."/>
            <person name="Pai H.S."/>
            <person name="Ahn H.K."/>
            <person name="Yeam I."/>
            <person name="Giovannoni J.J."/>
            <person name="Rose J.K."/>
            <person name="Sorensen I."/>
            <person name="Lee S.J."/>
            <person name="Kim R.W."/>
            <person name="Choi I.Y."/>
            <person name="Choi B.S."/>
            <person name="Lim J.S."/>
            <person name="Lee Y.H."/>
            <person name="Choi D."/>
        </authorList>
    </citation>
    <scope>NUCLEOTIDE SEQUENCE [LARGE SCALE GENOMIC DNA]</scope>
    <source>
        <strain evidence="9">cv. CM334</strain>
    </source>
</reference>
<keyword evidence="2" id="KW-0433">Leucine-rich repeat</keyword>
<evidence type="ECO:0000256" key="6">
    <source>
        <dbReference type="ARBA" id="ARBA00022840"/>
    </source>
</evidence>
<dbReference type="PANTHER" id="PTHR19338">
    <property type="entry name" value="TRANSLOCASE OF INNER MITOCHONDRIAL MEMBRANE 13 HOMOLOG"/>
    <property type="match status" value="1"/>
</dbReference>
<keyword evidence="3" id="KW-0677">Repeat</keyword>
<dbReference type="CDD" id="cd14798">
    <property type="entry name" value="RX-CC_like"/>
    <property type="match status" value="1"/>
</dbReference>
<dbReference type="SUPFAM" id="SSF52540">
    <property type="entry name" value="P-loop containing nucleoside triphosphate hydrolases"/>
    <property type="match status" value="1"/>
</dbReference>
<comment type="similarity">
    <text evidence="1">Belongs to the disease resistance NB-LRR family.</text>
</comment>
<dbReference type="PANTHER" id="PTHR19338:SF73">
    <property type="entry name" value="DISEASE RESISTANCE PROTEIN RGA2-LIKE"/>
    <property type="match status" value="1"/>
</dbReference>
<sequence>MFSLKALADSSELCFPMSDGPLFMNLPLRNLNDLLNSNAYSVVLIKEEISWVKENLELIRSFFGNVEQELHIDLWTRVLDMEYEAEHAINSILSRDHCLLQFIFLLLDTVEKMKLVKKEETEWIIRKLTNGLAEVDAISIVSMPGLGKTTLDYKVYNDMSVVCNFDIHAWCTVDQERNEKKLLQKIFNEVINLKERISEDGIDNDVAGKLRKQMFGKRYLIVLDNLWDTATCDDLTRPFPSKFQKEQSTD</sequence>
<dbReference type="PRINTS" id="PR00364">
    <property type="entry name" value="DISEASERSIST"/>
</dbReference>
<keyword evidence="4" id="KW-0547">Nucleotide-binding</keyword>
<evidence type="ECO:0000313" key="8">
    <source>
        <dbReference type="EMBL" id="PHT82315.1"/>
    </source>
</evidence>
<comment type="caution">
    <text evidence="8">The sequence shown here is derived from an EMBL/GenBank/DDBJ whole genome shotgun (WGS) entry which is preliminary data.</text>
</comment>
<evidence type="ECO:0000256" key="2">
    <source>
        <dbReference type="ARBA" id="ARBA00022614"/>
    </source>
</evidence>
<feature type="domain" description="NB-ARC" evidence="7">
    <location>
        <begin position="121"/>
        <end position="245"/>
    </location>
</feature>
<dbReference type="AlphaFoldDB" id="A0A2G2ZK58"/>
<dbReference type="InterPro" id="IPR038005">
    <property type="entry name" value="RX-like_CC"/>
</dbReference>
<keyword evidence="6" id="KW-0067">ATP-binding</keyword>
<dbReference type="GO" id="GO:0043531">
    <property type="term" value="F:ADP binding"/>
    <property type="evidence" value="ECO:0007669"/>
    <property type="project" value="InterPro"/>
</dbReference>
<evidence type="ECO:0000313" key="9">
    <source>
        <dbReference type="Proteomes" id="UP000222542"/>
    </source>
</evidence>
<name>A0A2G2ZK58_CAPAN</name>
<keyword evidence="9" id="KW-1185">Reference proteome</keyword>
<evidence type="ECO:0000256" key="4">
    <source>
        <dbReference type="ARBA" id="ARBA00022741"/>
    </source>
</evidence>
<dbReference type="Proteomes" id="UP000222542">
    <property type="component" value="Unassembled WGS sequence"/>
</dbReference>
<dbReference type="GO" id="GO:0006952">
    <property type="term" value="P:defense response"/>
    <property type="evidence" value="ECO:0007669"/>
    <property type="project" value="UniProtKB-KW"/>
</dbReference>
<evidence type="ECO:0000256" key="3">
    <source>
        <dbReference type="ARBA" id="ARBA00022737"/>
    </source>
</evidence>
<dbReference type="InterPro" id="IPR027417">
    <property type="entry name" value="P-loop_NTPase"/>
</dbReference>
<evidence type="ECO:0000259" key="7">
    <source>
        <dbReference type="Pfam" id="PF00931"/>
    </source>
</evidence>
<dbReference type="Gramene" id="PHT82315">
    <property type="protein sequence ID" value="PHT82315"/>
    <property type="gene ID" value="T459_15330"/>
</dbReference>
<gene>
    <name evidence="8" type="ORF">T459_15330</name>
</gene>
<dbReference type="Gene3D" id="3.40.50.300">
    <property type="entry name" value="P-loop containing nucleotide triphosphate hydrolases"/>
    <property type="match status" value="1"/>
</dbReference>
<keyword evidence="5" id="KW-0611">Plant defense</keyword>
<organism evidence="8 9">
    <name type="scientific">Capsicum annuum</name>
    <name type="common">Capsicum pepper</name>
    <dbReference type="NCBI Taxonomy" id="4072"/>
    <lineage>
        <taxon>Eukaryota</taxon>
        <taxon>Viridiplantae</taxon>
        <taxon>Streptophyta</taxon>
        <taxon>Embryophyta</taxon>
        <taxon>Tracheophyta</taxon>
        <taxon>Spermatophyta</taxon>
        <taxon>Magnoliopsida</taxon>
        <taxon>eudicotyledons</taxon>
        <taxon>Gunneridae</taxon>
        <taxon>Pentapetalae</taxon>
        <taxon>asterids</taxon>
        <taxon>lamiids</taxon>
        <taxon>Solanales</taxon>
        <taxon>Solanaceae</taxon>
        <taxon>Solanoideae</taxon>
        <taxon>Capsiceae</taxon>
        <taxon>Capsicum</taxon>
    </lineage>
</organism>
<reference evidence="8 9" key="2">
    <citation type="journal article" date="2017" name="Genome Biol.">
        <title>New reference genome sequences of hot pepper reveal the massive evolution of plant disease-resistance genes by retroduplication.</title>
        <authorList>
            <person name="Kim S."/>
            <person name="Park J."/>
            <person name="Yeom S.I."/>
            <person name="Kim Y.M."/>
            <person name="Seo E."/>
            <person name="Kim K.T."/>
            <person name="Kim M.S."/>
            <person name="Lee J.M."/>
            <person name="Cheong K."/>
            <person name="Shin H.S."/>
            <person name="Kim S.B."/>
            <person name="Han K."/>
            <person name="Lee J."/>
            <person name="Park M."/>
            <person name="Lee H.A."/>
            <person name="Lee H.Y."/>
            <person name="Lee Y."/>
            <person name="Oh S."/>
            <person name="Lee J.H."/>
            <person name="Choi E."/>
            <person name="Choi E."/>
            <person name="Lee S.E."/>
            <person name="Jeon J."/>
            <person name="Kim H."/>
            <person name="Choi G."/>
            <person name="Song H."/>
            <person name="Lee J."/>
            <person name="Lee S.C."/>
            <person name="Kwon J.K."/>
            <person name="Lee H.Y."/>
            <person name="Koo N."/>
            <person name="Hong Y."/>
            <person name="Kim R.W."/>
            <person name="Kang W.H."/>
            <person name="Huh J.H."/>
            <person name="Kang B.C."/>
            <person name="Yang T.J."/>
            <person name="Lee Y.H."/>
            <person name="Bennetzen J.L."/>
            <person name="Choi D."/>
        </authorList>
    </citation>
    <scope>NUCLEOTIDE SEQUENCE [LARGE SCALE GENOMIC DNA]</scope>
    <source>
        <strain evidence="9">cv. CM334</strain>
    </source>
</reference>
<dbReference type="GO" id="GO:0005524">
    <property type="term" value="F:ATP binding"/>
    <property type="evidence" value="ECO:0007669"/>
    <property type="project" value="UniProtKB-KW"/>
</dbReference>
<dbReference type="Pfam" id="PF00931">
    <property type="entry name" value="NB-ARC"/>
    <property type="match status" value="1"/>
</dbReference>
<protein>
    <recommendedName>
        <fullName evidence="7">NB-ARC domain-containing protein</fullName>
    </recommendedName>
</protein>
<proteinExistence type="inferred from homology"/>
<dbReference type="InterPro" id="IPR002182">
    <property type="entry name" value="NB-ARC"/>
</dbReference>
<dbReference type="EMBL" id="AYRZ02000005">
    <property type="protein sequence ID" value="PHT82315.1"/>
    <property type="molecule type" value="Genomic_DNA"/>
</dbReference>